<feature type="region of interest" description="Disordered" evidence="7">
    <location>
        <begin position="632"/>
        <end position="654"/>
    </location>
</feature>
<dbReference type="Pfam" id="PF00172">
    <property type="entry name" value="Zn_clus"/>
    <property type="match status" value="1"/>
</dbReference>
<proteinExistence type="predicted"/>
<feature type="compositionally biased region" description="Polar residues" evidence="7">
    <location>
        <begin position="565"/>
        <end position="582"/>
    </location>
</feature>
<evidence type="ECO:0000259" key="8">
    <source>
        <dbReference type="PROSITE" id="PS50048"/>
    </source>
</evidence>
<dbReference type="PROSITE" id="PS50048">
    <property type="entry name" value="ZN2_CY6_FUNGAL_2"/>
    <property type="match status" value="1"/>
</dbReference>
<feature type="compositionally biased region" description="Polar residues" evidence="7">
    <location>
        <begin position="591"/>
        <end position="604"/>
    </location>
</feature>
<keyword evidence="1" id="KW-0479">Metal-binding</keyword>
<feature type="domain" description="Zn(2)-C6 fungal-type" evidence="8">
    <location>
        <begin position="674"/>
        <end position="702"/>
    </location>
</feature>
<keyword evidence="2" id="KW-0862">Zinc</keyword>
<evidence type="ECO:0000313" key="10">
    <source>
        <dbReference type="Proteomes" id="UP000465266"/>
    </source>
</evidence>
<feature type="compositionally biased region" description="Polar residues" evidence="7">
    <location>
        <begin position="323"/>
        <end position="340"/>
    </location>
</feature>
<name>A0ABQ1BE51_9EURO</name>
<dbReference type="Gene3D" id="4.10.240.10">
    <property type="entry name" value="Zn(2)-C6 fungal-type DNA-binding domain"/>
    <property type="match status" value="1"/>
</dbReference>
<evidence type="ECO:0000313" key="9">
    <source>
        <dbReference type="EMBL" id="GFF99721.1"/>
    </source>
</evidence>
<feature type="region of interest" description="Disordered" evidence="7">
    <location>
        <begin position="696"/>
        <end position="732"/>
    </location>
</feature>
<dbReference type="CDD" id="cd00067">
    <property type="entry name" value="GAL4"/>
    <property type="match status" value="1"/>
</dbReference>
<dbReference type="EMBL" id="BLKG01000229">
    <property type="protein sequence ID" value="GFF99721.1"/>
    <property type="molecule type" value="Genomic_DNA"/>
</dbReference>
<evidence type="ECO:0000256" key="4">
    <source>
        <dbReference type="ARBA" id="ARBA00023125"/>
    </source>
</evidence>
<keyword evidence="5" id="KW-0804">Transcription</keyword>
<dbReference type="PANTHER" id="PTHR36206:SF12">
    <property type="entry name" value="ASPERCRYPTIN BIOSYNTHESIS CLUSTER-SPECIFIC TRANSCRIPTION REGULATOR ATNN-RELATED"/>
    <property type="match status" value="1"/>
</dbReference>
<dbReference type="Proteomes" id="UP000465266">
    <property type="component" value="Unassembled WGS sequence"/>
</dbReference>
<keyword evidence="6" id="KW-0539">Nucleus</keyword>
<feature type="compositionally biased region" description="Polar residues" evidence="7">
    <location>
        <begin position="716"/>
        <end position="729"/>
    </location>
</feature>
<feature type="compositionally biased region" description="Basic residues" evidence="7">
    <location>
        <begin position="301"/>
        <end position="317"/>
    </location>
</feature>
<dbReference type="PROSITE" id="PS00463">
    <property type="entry name" value="ZN2_CY6_FUNGAL_1"/>
    <property type="match status" value="1"/>
</dbReference>
<feature type="compositionally biased region" description="Basic and acidic residues" evidence="7">
    <location>
        <begin position="554"/>
        <end position="564"/>
    </location>
</feature>
<organism evidence="9 10">
    <name type="scientific">Aspergillus udagawae</name>
    <dbReference type="NCBI Taxonomy" id="91492"/>
    <lineage>
        <taxon>Eukaryota</taxon>
        <taxon>Fungi</taxon>
        <taxon>Dikarya</taxon>
        <taxon>Ascomycota</taxon>
        <taxon>Pezizomycotina</taxon>
        <taxon>Eurotiomycetes</taxon>
        <taxon>Eurotiomycetidae</taxon>
        <taxon>Eurotiales</taxon>
        <taxon>Aspergillaceae</taxon>
        <taxon>Aspergillus</taxon>
        <taxon>Aspergillus subgen. Fumigati</taxon>
    </lineage>
</organism>
<dbReference type="InterPro" id="IPR052360">
    <property type="entry name" value="Transcr_Regulatory_Proteins"/>
</dbReference>
<feature type="region of interest" description="Disordered" evidence="7">
    <location>
        <begin position="207"/>
        <end position="252"/>
    </location>
</feature>
<dbReference type="SUPFAM" id="SSF57701">
    <property type="entry name" value="Zn2/Cys6 DNA-binding domain"/>
    <property type="match status" value="1"/>
</dbReference>
<keyword evidence="10" id="KW-1185">Reference proteome</keyword>
<dbReference type="PANTHER" id="PTHR36206">
    <property type="entry name" value="ASPERCRYPTIN BIOSYNTHESIS CLUSTER-SPECIFIC TRANSCRIPTION REGULATOR ATNN-RELATED"/>
    <property type="match status" value="1"/>
</dbReference>
<dbReference type="InterPro" id="IPR036864">
    <property type="entry name" value="Zn2-C6_fun-type_DNA-bd_sf"/>
</dbReference>
<dbReference type="InterPro" id="IPR001138">
    <property type="entry name" value="Zn2Cys6_DnaBD"/>
</dbReference>
<dbReference type="SMART" id="SM00066">
    <property type="entry name" value="GAL4"/>
    <property type="match status" value="1"/>
</dbReference>
<feature type="compositionally biased region" description="Polar residues" evidence="7">
    <location>
        <begin position="395"/>
        <end position="419"/>
    </location>
</feature>
<accession>A0ABQ1BE51</accession>
<evidence type="ECO:0000256" key="2">
    <source>
        <dbReference type="ARBA" id="ARBA00022833"/>
    </source>
</evidence>
<feature type="region of interest" description="Disordered" evidence="7">
    <location>
        <begin position="382"/>
        <end position="439"/>
    </location>
</feature>
<sequence>MRLHVAPEMDSDFRGQVTSNSSFKSAVRTCEKDIRAHFTPARQWLQSVLELSRAQVAVLEGENSLARHFHVPFASDSVAERVENLFGELRVLKDENGELDHDIRWIDILLALTYEPMPQEDGSLHLRLDGRKGLIKLSTSDHGLIKTGIPQQLLNPRTYDSDVLAEREIMKLVEQELAILNMVTSQIIATNNVGLSKLRERSEALEQLRNEPGHSQRTQPTYSIRADPQAQSRCETSTGSPERTTQEASTTMRLWTSEELDRVPQWFRARKHLPQEEVEAQFEQDFGCHRSFGAIQTASYRRSKTKGYGNPRKRRRTLAPDNPSLQPSTTEPASSGTKPSNIAPRSLTSDSVPRASISFLDALKSFPGSGIRRAKLHQPRMLQAANAEASSNAADGTSWNERSSTRASASEIRSPTQAVTGALSPTVGEPVSGSVSAGNGCQLTQLGSTIDRDGNSPCNTNTETSELGTPACFRPINLGSRPGHGAVDMRAHASMTVAMTPTAHRLDTRNTDSDPAAHTVAAESGGHISLGITREGSVLGSQIVTGAQPASGETRSDLLNKSREGISSSPSQHEHQSLSASVPETEPRTASRPQSSNTNHPLDLSQMSSHISATQQIDYTGVQFAEAQQLESPSHEHHPYHKGIATPAAPTPSDLRNVTIQTAPKKKVTKPRTGCSACRKKRVKCDENSPACDNCVRSGLPCDGPQKPRKPARKPSAQQLKEGSSSLQDNVAERLDPPRAKAREAHVINCTEESIQHSSISEAKNGSTAVSNGGYPINNSFVWVQEKLPSSLVSPTAHKLPSTANLEAGRYQIPSIREIFDLASTSPHNG</sequence>
<evidence type="ECO:0000256" key="5">
    <source>
        <dbReference type="ARBA" id="ARBA00023163"/>
    </source>
</evidence>
<gene>
    <name evidence="9" type="ORF">IFM53868_10426</name>
</gene>
<keyword evidence="4" id="KW-0238">DNA-binding</keyword>
<feature type="compositionally biased region" description="Polar residues" evidence="7">
    <location>
        <begin position="229"/>
        <end position="252"/>
    </location>
</feature>
<comment type="caution">
    <text evidence="9">The sequence shown here is derived from an EMBL/GenBank/DDBJ whole genome shotgun (WGS) entry which is preliminary data.</text>
</comment>
<evidence type="ECO:0000256" key="7">
    <source>
        <dbReference type="SAM" id="MobiDB-lite"/>
    </source>
</evidence>
<feature type="region of interest" description="Disordered" evidence="7">
    <location>
        <begin position="298"/>
        <end position="349"/>
    </location>
</feature>
<feature type="region of interest" description="Disordered" evidence="7">
    <location>
        <begin position="545"/>
        <end position="604"/>
    </location>
</feature>
<evidence type="ECO:0000256" key="3">
    <source>
        <dbReference type="ARBA" id="ARBA00023015"/>
    </source>
</evidence>
<feature type="compositionally biased region" description="Low complexity" evidence="7">
    <location>
        <begin position="384"/>
        <end position="394"/>
    </location>
</feature>
<keyword evidence="3" id="KW-0805">Transcription regulation</keyword>
<evidence type="ECO:0000256" key="1">
    <source>
        <dbReference type="ARBA" id="ARBA00022723"/>
    </source>
</evidence>
<protein>
    <recommendedName>
        <fullName evidence="8">Zn(2)-C6 fungal-type domain-containing protein</fullName>
    </recommendedName>
</protein>
<reference evidence="9 10" key="1">
    <citation type="submission" date="2020-01" db="EMBL/GenBank/DDBJ databases">
        <title>Draft genome sequence of Aspergillus udagawae IFM 53868.</title>
        <authorList>
            <person name="Takahashi H."/>
            <person name="Yaguchi T."/>
        </authorList>
    </citation>
    <scope>NUCLEOTIDE SEQUENCE [LARGE SCALE GENOMIC DNA]</scope>
    <source>
        <strain evidence="9 10">IFM 53868</strain>
    </source>
</reference>
<evidence type="ECO:0000256" key="6">
    <source>
        <dbReference type="ARBA" id="ARBA00023242"/>
    </source>
</evidence>